<dbReference type="WBParaSite" id="Gr19_v10_g17848.t1">
    <property type="protein sequence ID" value="Gr19_v10_g17848.t1"/>
    <property type="gene ID" value="Gr19_v10_g17848"/>
</dbReference>
<evidence type="ECO:0000256" key="4">
    <source>
        <dbReference type="SAM" id="SignalP"/>
    </source>
</evidence>
<evidence type="ECO:0000256" key="3">
    <source>
        <dbReference type="PROSITE-ProRule" id="PRU00023"/>
    </source>
</evidence>
<dbReference type="AlphaFoldDB" id="A0A914HII7"/>
<dbReference type="GO" id="GO:0070531">
    <property type="term" value="C:BRCA1-A complex"/>
    <property type="evidence" value="ECO:0007669"/>
    <property type="project" value="TreeGrafter"/>
</dbReference>
<dbReference type="Gene3D" id="1.25.40.20">
    <property type="entry name" value="Ankyrin repeat-containing domain"/>
    <property type="match status" value="2"/>
</dbReference>
<dbReference type="Pfam" id="PF13857">
    <property type="entry name" value="Ank_5"/>
    <property type="match status" value="1"/>
</dbReference>
<evidence type="ECO:0000256" key="1">
    <source>
        <dbReference type="ARBA" id="ARBA00022737"/>
    </source>
</evidence>
<dbReference type="PRINTS" id="PR01415">
    <property type="entry name" value="ANKYRIN"/>
</dbReference>
<dbReference type="PANTHER" id="PTHR24171">
    <property type="entry name" value="ANKYRIN REPEAT DOMAIN-CONTAINING PROTEIN 39-RELATED"/>
    <property type="match status" value="1"/>
</dbReference>
<dbReference type="InterPro" id="IPR002110">
    <property type="entry name" value="Ankyrin_rpt"/>
</dbReference>
<dbReference type="SMART" id="SM00248">
    <property type="entry name" value="ANK"/>
    <property type="match status" value="4"/>
</dbReference>
<feature type="chain" id="PRO_5037755737" evidence="4">
    <location>
        <begin position="21"/>
        <end position="224"/>
    </location>
</feature>
<dbReference type="PROSITE" id="PS50088">
    <property type="entry name" value="ANK_REPEAT"/>
    <property type="match status" value="3"/>
</dbReference>
<evidence type="ECO:0000313" key="6">
    <source>
        <dbReference type="WBParaSite" id="Gr19_v10_g17848.t1"/>
    </source>
</evidence>
<accession>A0A914HII7</accession>
<keyword evidence="1" id="KW-0677">Repeat</keyword>
<protein>
    <submittedName>
        <fullName evidence="6">Ankyrin repeat domain-containing protein</fullName>
    </submittedName>
</protein>
<dbReference type="Pfam" id="PF12796">
    <property type="entry name" value="Ank_2"/>
    <property type="match status" value="1"/>
</dbReference>
<feature type="repeat" description="ANK" evidence="3">
    <location>
        <begin position="92"/>
        <end position="124"/>
    </location>
</feature>
<organism evidence="5 6">
    <name type="scientific">Globodera rostochiensis</name>
    <name type="common">Golden nematode worm</name>
    <name type="synonym">Heterodera rostochiensis</name>
    <dbReference type="NCBI Taxonomy" id="31243"/>
    <lineage>
        <taxon>Eukaryota</taxon>
        <taxon>Metazoa</taxon>
        <taxon>Ecdysozoa</taxon>
        <taxon>Nematoda</taxon>
        <taxon>Chromadorea</taxon>
        <taxon>Rhabditida</taxon>
        <taxon>Tylenchina</taxon>
        <taxon>Tylenchomorpha</taxon>
        <taxon>Tylenchoidea</taxon>
        <taxon>Heteroderidae</taxon>
        <taxon>Heteroderinae</taxon>
        <taxon>Globodera</taxon>
    </lineage>
</organism>
<dbReference type="PANTHER" id="PTHR24171:SF8">
    <property type="entry name" value="BRCA1-ASSOCIATED RING DOMAIN PROTEIN 1"/>
    <property type="match status" value="1"/>
</dbReference>
<evidence type="ECO:0000256" key="2">
    <source>
        <dbReference type="ARBA" id="ARBA00023043"/>
    </source>
</evidence>
<feature type="repeat" description="ANK" evidence="3">
    <location>
        <begin position="156"/>
        <end position="188"/>
    </location>
</feature>
<dbReference type="GO" id="GO:0004842">
    <property type="term" value="F:ubiquitin-protein transferase activity"/>
    <property type="evidence" value="ECO:0007669"/>
    <property type="project" value="TreeGrafter"/>
</dbReference>
<keyword evidence="4" id="KW-0732">Signal</keyword>
<name>A0A914HII7_GLORO</name>
<keyword evidence="5" id="KW-1185">Reference proteome</keyword>
<reference evidence="6" key="1">
    <citation type="submission" date="2022-11" db="UniProtKB">
        <authorList>
            <consortium name="WormBaseParasite"/>
        </authorList>
    </citation>
    <scope>IDENTIFICATION</scope>
</reference>
<dbReference type="SUPFAM" id="SSF48403">
    <property type="entry name" value="Ankyrin repeat"/>
    <property type="match status" value="1"/>
</dbReference>
<sequence length="224" mass="24518">MIVELQIVLIVLLLALSAYSVPPELEKVRELINACRVGDVYTVEKLAEEGVNINYADATGLTPLMTASAYGQVAIVRTLLKRKANFETRDNDGYTALSHAVVQNQLEVCKLLVNSGADINLPRRSPWSIALLTDGTLKIAEFFVHERHSVNVRDIKGRTGLMIAAKHGKRAAVEFLIDNGADPTLHDNSGRTALDWANFSVQAAQEDGANFSEQQSVANYLSQI</sequence>
<dbReference type="Proteomes" id="UP000887572">
    <property type="component" value="Unplaced"/>
</dbReference>
<dbReference type="InterPro" id="IPR036770">
    <property type="entry name" value="Ankyrin_rpt-contain_sf"/>
</dbReference>
<dbReference type="PROSITE" id="PS50297">
    <property type="entry name" value="ANK_REP_REGION"/>
    <property type="match status" value="3"/>
</dbReference>
<keyword evidence="2 3" id="KW-0040">ANK repeat</keyword>
<feature type="repeat" description="ANK" evidence="3">
    <location>
        <begin position="59"/>
        <end position="91"/>
    </location>
</feature>
<dbReference type="GO" id="GO:0031436">
    <property type="term" value="C:BRCA1-BARD1 complex"/>
    <property type="evidence" value="ECO:0007669"/>
    <property type="project" value="TreeGrafter"/>
</dbReference>
<dbReference type="GO" id="GO:0085020">
    <property type="term" value="P:protein K6-linked ubiquitination"/>
    <property type="evidence" value="ECO:0007669"/>
    <property type="project" value="TreeGrafter"/>
</dbReference>
<feature type="signal peptide" evidence="4">
    <location>
        <begin position="1"/>
        <end position="20"/>
    </location>
</feature>
<proteinExistence type="predicted"/>
<evidence type="ECO:0000313" key="5">
    <source>
        <dbReference type="Proteomes" id="UP000887572"/>
    </source>
</evidence>